<name>A0A6J4E6A5_9PSED</name>
<dbReference type="KEGG" id="ptw:TUM18999_22120"/>
<feature type="transmembrane region" description="Helical" evidence="1">
    <location>
        <begin position="7"/>
        <end position="25"/>
    </location>
</feature>
<evidence type="ECO:0000313" key="5">
    <source>
        <dbReference type="Proteomes" id="UP001054892"/>
    </source>
</evidence>
<feature type="transmembrane region" description="Helical" evidence="1">
    <location>
        <begin position="76"/>
        <end position="104"/>
    </location>
</feature>
<organism evidence="2 4">
    <name type="scientific">Pseudomonas tohonis</name>
    <dbReference type="NCBI Taxonomy" id="2725477"/>
    <lineage>
        <taxon>Bacteria</taxon>
        <taxon>Pseudomonadati</taxon>
        <taxon>Pseudomonadota</taxon>
        <taxon>Gammaproteobacteria</taxon>
        <taxon>Pseudomonadales</taxon>
        <taxon>Pseudomonadaceae</taxon>
        <taxon>Pseudomonas</taxon>
    </lineage>
</organism>
<protein>
    <recommendedName>
        <fullName evidence="6">Fatty acid hydroxylase domain-containing protein</fullName>
    </recommendedName>
</protein>
<gene>
    <name evidence="2" type="ORF">TUM18999_22120</name>
    <name evidence="3" type="ORF">TUM20286_61110</name>
</gene>
<accession>A0A6J4E6A5</accession>
<evidence type="ECO:0000313" key="3">
    <source>
        <dbReference type="EMBL" id="GJN56359.1"/>
    </source>
</evidence>
<keyword evidence="1" id="KW-0812">Transmembrane</keyword>
<dbReference type="EMBL" id="BQKM01000032">
    <property type="protein sequence ID" value="GJN56359.1"/>
    <property type="molecule type" value="Genomic_DNA"/>
</dbReference>
<keyword evidence="5" id="KW-1185">Reference proteome</keyword>
<sequence length="179" mass="21262">MPWYLEAPLSIIAGLLLANFIEWFFHKYVLHGLGRVRGRFWSFHFHEHHGNARRHAFRDPCYERFPLGWHAQGKEAWALLLASLAASPLWLVAPWFTATLWYGAANYYRTHRRSHEDPDWARRHLPWHYDHHMGPNPHANWCVTRPWFDHLLGTREPYLGTERERQDRQRLAARAPGAG</sequence>
<evidence type="ECO:0000256" key="1">
    <source>
        <dbReference type="SAM" id="Phobius"/>
    </source>
</evidence>
<dbReference type="RefSeq" id="WP_173180154.1">
    <property type="nucleotide sequence ID" value="NZ_AP023189.1"/>
</dbReference>
<dbReference type="EMBL" id="AP023189">
    <property type="protein sequence ID" value="BCG24021.1"/>
    <property type="molecule type" value="Genomic_DNA"/>
</dbReference>
<proteinExistence type="predicted"/>
<evidence type="ECO:0000313" key="4">
    <source>
        <dbReference type="Proteomes" id="UP000509383"/>
    </source>
</evidence>
<dbReference type="Proteomes" id="UP001054892">
    <property type="component" value="Unassembled WGS sequence"/>
</dbReference>
<keyword evidence="1" id="KW-1133">Transmembrane helix</keyword>
<dbReference type="Proteomes" id="UP000509383">
    <property type="component" value="Chromosome"/>
</dbReference>
<reference evidence="2 4" key="1">
    <citation type="submission" date="2020-05" db="EMBL/GenBank/DDBJ databases">
        <title>Characterization of novel class B3 metallo-beta-lactamase from novel Pseudomonas species.</title>
        <authorList>
            <person name="Yamada K."/>
            <person name="Aoki K."/>
            <person name="Ishii Y."/>
        </authorList>
    </citation>
    <scope>NUCLEOTIDE SEQUENCE [LARGE SCALE GENOMIC DNA]</scope>
    <source>
        <strain evidence="2 4">TUM18999</strain>
        <strain evidence="3 5">TUM20286</strain>
    </source>
</reference>
<keyword evidence="1" id="KW-0472">Membrane</keyword>
<evidence type="ECO:0008006" key="6">
    <source>
        <dbReference type="Google" id="ProtNLM"/>
    </source>
</evidence>
<dbReference type="AlphaFoldDB" id="A0A6J4E6A5"/>
<evidence type="ECO:0000313" key="2">
    <source>
        <dbReference type="EMBL" id="BCG24021.1"/>
    </source>
</evidence>